<sequence>MVDRRELELDAWELELEAPAVVEGGGKGGGGGGDAGRNDHVSPVAIHDYFMADVCSFVAERNAVTKPLMRLSREPEPERQNVGSARAAEAK</sequence>
<feature type="region of interest" description="Disordered" evidence="1">
    <location>
        <begin position="20"/>
        <end position="39"/>
    </location>
</feature>
<organism evidence="2 3">
    <name type="scientific">Teratosphaeria destructans</name>
    <dbReference type="NCBI Taxonomy" id="418781"/>
    <lineage>
        <taxon>Eukaryota</taxon>
        <taxon>Fungi</taxon>
        <taxon>Dikarya</taxon>
        <taxon>Ascomycota</taxon>
        <taxon>Pezizomycotina</taxon>
        <taxon>Dothideomycetes</taxon>
        <taxon>Dothideomycetidae</taxon>
        <taxon>Mycosphaerellales</taxon>
        <taxon>Teratosphaeriaceae</taxon>
        <taxon>Teratosphaeria</taxon>
    </lineage>
</organism>
<protein>
    <submittedName>
        <fullName evidence="2">Uncharacterized protein</fullName>
    </submittedName>
</protein>
<evidence type="ECO:0000313" key="3">
    <source>
        <dbReference type="Proteomes" id="UP001138500"/>
    </source>
</evidence>
<name>A0A9W7W0B3_9PEZI</name>
<proteinExistence type="predicted"/>
<dbReference type="Proteomes" id="UP001138500">
    <property type="component" value="Unassembled WGS sequence"/>
</dbReference>
<dbReference type="EMBL" id="RIBY02002167">
    <property type="protein sequence ID" value="KAH9823740.1"/>
    <property type="molecule type" value="Genomic_DNA"/>
</dbReference>
<feature type="region of interest" description="Disordered" evidence="1">
    <location>
        <begin position="69"/>
        <end position="91"/>
    </location>
</feature>
<dbReference type="AlphaFoldDB" id="A0A9W7W0B3"/>
<reference evidence="2 3" key="1">
    <citation type="journal article" date="2018" name="IMA Fungus">
        <title>IMA Genome-F 10: Nine draft genome sequences of Claviceps purpurea s.lat., including C. arundinis, C. humidiphila, and C. cf. spartinae, pseudomolecules for the pitch canker pathogen Fusarium circinatum, draft genome of Davidsoniella eucalypti, Grosmannia galeiformis, Quambalaria eucalypti, and Teratosphaeria destructans.</title>
        <authorList>
            <person name="Wingfield B.D."/>
            <person name="Liu M."/>
            <person name="Nguyen H.D."/>
            <person name="Lane F.A."/>
            <person name="Morgan S.W."/>
            <person name="De Vos L."/>
            <person name="Wilken P.M."/>
            <person name="Duong T.A."/>
            <person name="Aylward J."/>
            <person name="Coetzee M.P."/>
            <person name="Dadej K."/>
            <person name="De Beer Z.W."/>
            <person name="Findlay W."/>
            <person name="Havenga M."/>
            <person name="Kolarik M."/>
            <person name="Menzies J.G."/>
            <person name="Naidoo K."/>
            <person name="Pochopski O."/>
            <person name="Shoukouhi P."/>
            <person name="Santana Q.C."/>
            <person name="Seifert K.A."/>
            <person name="Soal N."/>
            <person name="Steenkamp E.T."/>
            <person name="Tatham C.T."/>
            <person name="van der Nest M.A."/>
            <person name="Wingfield M.J."/>
        </authorList>
    </citation>
    <scope>NUCLEOTIDE SEQUENCE [LARGE SCALE GENOMIC DNA]</scope>
    <source>
        <strain evidence="2">CMW44962</strain>
    </source>
</reference>
<comment type="caution">
    <text evidence="2">The sequence shown here is derived from an EMBL/GenBank/DDBJ whole genome shotgun (WGS) entry which is preliminary data.</text>
</comment>
<reference evidence="2 3" key="2">
    <citation type="journal article" date="2021" name="Curr. Genet.">
        <title>Genetic response to nitrogen starvation in the aggressive Eucalyptus foliar pathogen Teratosphaeria destructans.</title>
        <authorList>
            <person name="Havenga M."/>
            <person name="Wingfield B.D."/>
            <person name="Wingfield M.J."/>
            <person name="Dreyer L.L."/>
            <person name="Roets F."/>
            <person name="Aylward J."/>
        </authorList>
    </citation>
    <scope>NUCLEOTIDE SEQUENCE [LARGE SCALE GENOMIC DNA]</scope>
    <source>
        <strain evidence="2">CMW44962</strain>
    </source>
</reference>
<accession>A0A9W7W0B3</accession>
<feature type="compositionally biased region" description="Gly residues" evidence="1">
    <location>
        <begin position="23"/>
        <end position="35"/>
    </location>
</feature>
<evidence type="ECO:0000313" key="2">
    <source>
        <dbReference type="EMBL" id="KAH9823740.1"/>
    </source>
</evidence>
<evidence type="ECO:0000256" key="1">
    <source>
        <dbReference type="SAM" id="MobiDB-lite"/>
    </source>
</evidence>
<gene>
    <name evidence="2" type="ORF">Tdes44962_MAKER04484</name>
</gene>
<keyword evidence="3" id="KW-1185">Reference proteome</keyword>